<protein>
    <submittedName>
        <fullName evidence="1">Uncharacterized protein</fullName>
    </submittedName>
</protein>
<comment type="caution">
    <text evidence="1">The sequence shown here is derived from an EMBL/GenBank/DDBJ whole genome shotgun (WGS) entry which is preliminary data.</text>
</comment>
<accession>A0ABQ8TA60</accession>
<organism evidence="1 2">
    <name type="scientific">Periplaneta americana</name>
    <name type="common">American cockroach</name>
    <name type="synonym">Blatta americana</name>
    <dbReference type="NCBI Taxonomy" id="6978"/>
    <lineage>
        <taxon>Eukaryota</taxon>
        <taxon>Metazoa</taxon>
        <taxon>Ecdysozoa</taxon>
        <taxon>Arthropoda</taxon>
        <taxon>Hexapoda</taxon>
        <taxon>Insecta</taxon>
        <taxon>Pterygota</taxon>
        <taxon>Neoptera</taxon>
        <taxon>Polyneoptera</taxon>
        <taxon>Dictyoptera</taxon>
        <taxon>Blattodea</taxon>
        <taxon>Blattoidea</taxon>
        <taxon>Blattidae</taxon>
        <taxon>Blattinae</taxon>
        <taxon>Periplaneta</taxon>
    </lineage>
</organism>
<keyword evidence="2" id="KW-1185">Reference proteome</keyword>
<reference evidence="1 2" key="1">
    <citation type="journal article" date="2022" name="Allergy">
        <title>Genome assembly and annotation of Periplaneta americana reveal a comprehensive cockroach allergen profile.</title>
        <authorList>
            <person name="Wang L."/>
            <person name="Xiong Q."/>
            <person name="Saelim N."/>
            <person name="Wang L."/>
            <person name="Nong W."/>
            <person name="Wan A.T."/>
            <person name="Shi M."/>
            <person name="Liu X."/>
            <person name="Cao Q."/>
            <person name="Hui J.H.L."/>
            <person name="Sookrung N."/>
            <person name="Leung T.F."/>
            <person name="Tungtrongchitr A."/>
            <person name="Tsui S.K.W."/>
        </authorList>
    </citation>
    <scope>NUCLEOTIDE SEQUENCE [LARGE SCALE GENOMIC DNA]</scope>
    <source>
        <strain evidence="1">PWHHKU_190912</strain>
    </source>
</reference>
<dbReference type="Proteomes" id="UP001148838">
    <property type="component" value="Unassembled WGS sequence"/>
</dbReference>
<evidence type="ECO:0000313" key="1">
    <source>
        <dbReference type="EMBL" id="KAJ4443442.1"/>
    </source>
</evidence>
<gene>
    <name evidence="1" type="ORF">ANN_05111</name>
</gene>
<name>A0ABQ8TA60_PERAM</name>
<evidence type="ECO:0000313" key="2">
    <source>
        <dbReference type="Proteomes" id="UP001148838"/>
    </source>
</evidence>
<proteinExistence type="predicted"/>
<sequence>MCICEELCRVLGLRNCLNCIRKGGTPSSNWHQDIINYLEETLPQRWIGLAKDNRTRTVATKEPRSHIDREISSLGICEIQ</sequence>
<dbReference type="EMBL" id="JAJSOF020000013">
    <property type="protein sequence ID" value="KAJ4443442.1"/>
    <property type="molecule type" value="Genomic_DNA"/>
</dbReference>